<evidence type="ECO:0000256" key="3">
    <source>
        <dbReference type="ARBA" id="ARBA00022676"/>
    </source>
</evidence>
<evidence type="ECO:0000256" key="4">
    <source>
        <dbReference type="ARBA" id="ARBA00022679"/>
    </source>
</evidence>
<evidence type="ECO:0008006" key="7">
    <source>
        <dbReference type="Google" id="ProtNLM"/>
    </source>
</evidence>
<name>A0AA87R9K0_9MICO</name>
<dbReference type="AlphaFoldDB" id="A0AA87R9K0"/>
<keyword evidence="6" id="KW-1185">Reference proteome</keyword>
<dbReference type="GO" id="GO:0016757">
    <property type="term" value="F:glycosyltransferase activity"/>
    <property type="evidence" value="ECO:0007669"/>
    <property type="project" value="UniProtKB-KW"/>
</dbReference>
<dbReference type="InterPro" id="IPR029044">
    <property type="entry name" value="Nucleotide-diphossugar_trans"/>
</dbReference>
<dbReference type="Pfam" id="PF13641">
    <property type="entry name" value="Glyco_tranf_2_3"/>
    <property type="match status" value="1"/>
</dbReference>
<accession>A0AA87R9K0</accession>
<reference evidence="5 6" key="1">
    <citation type="submission" date="2019-07" db="EMBL/GenBank/DDBJ databases">
        <title>Whole genome shotgun sequence of Agrococcus baldri NBRC 103055.</title>
        <authorList>
            <person name="Hosoyama A."/>
            <person name="Uohara A."/>
            <person name="Ohji S."/>
            <person name="Ichikawa N."/>
        </authorList>
    </citation>
    <scope>NUCLEOTIDE SEQUENCE [LARGE SCALE GENOMIC DNA]</scope>
    <source>
        <strain evidence="5 6">NBRC 103055</strain>
    </source>
</reference>
<evidence type="ECO:0000256" key="1">
    <source>
        <dbReference type="ARBA" id="ARBA00004776"/>
    </source>
</evidence>
<comment type="pathway">
    <text evidence="1">Cell wall biogenesis; cell wall polysaccharide biosynthesis.</text>
</comment>
<evidence type="ECO:0000256" key="2">
    <source>
        <dbReference type="ARBA" id="ARBA00006739"/>
    </source>
</evidence>
<gene>
    <name evidence="5" type="ORF">ABA31_01670</name>
</gene>
<dbReference type="EMBL" id="BJUU01000001">
    <property type="protein sequence ID" value="GEK78816.1"/>
    <property type="molecule type" value="Genomic_DNA"/>
</dbReference>
<evidence type="ECO:0000313" key="5">
    <source>
        <dbReference type="EMBL" id="GEK78816.1"/>
    </source>
</evidence>
<proteinExistence type="inferred from homology"/>
<evidence type="ECO:0000313" key="6">
    <source>
        <dbReference type="Proteomes" id="UP000321749"/>
    </source>
</evidence>
<keyword evidence="3" id="KW-0328">Glycosyltransferase</keyword>
<comment type="similarity">
    <text evidence="2">Belongs to the glycosyltransferase 2 family.</text>
</comment>
<dbReference type="SUPFAM" id="SSF53448">
    <property type="entry name" value="Nucleotide-diphospho-sugar transferases"/>
    <property type="match status" value="1"/>
</dbReference>
<dbReference type="RefSeq" id="WP_146792215.1">
    <property type="nucleotide sequence ID" value="NZ_BJUU01000001.1"/>
</dbReference>
<protein>
    <recommendedName>
        <fullName evidence="7">Glycosyltransferase, GT2 family</fullName>
    </recommendedName>
</protein>
<dbReference type="Gene3D" id="3.90.550.10">
    <property type="entry name" value="Spore Coat Polysaccharide Biosynthesis Protein SpsA, Chain A"/>
    <property type="match status" value="1"/>
</dbReference>
<dbReference type="PANTHER" id="PTHR43179">
    <property type="entry name" value="RHAMNOSYLTRANSFERASE WBBL"/>
    <property type="match status" value="1"/>
</dbReference>
<comment type="caution">
    <text evidence="5">The sequence shown here is derived from an EMBL/GenBank/DDBJ whole genome shotgun (WGS) entry which is preliminary data.</text>
</comment>
<dbReference type="PANTHER" id="PTHR43179:SF12">
    <property type="entry name" value="GALACTOFURANOSYLTRANSFERASE GLFT2"/>
    <property type="match status" value="1"/>
</dbReference>
<organism evidence="5 6">
    <name type="scientific">Agrococcus baldri</name>
    <dbReference type="NCBI Taxonomy" id="153730"/>
    <lineage>
        <taxon>Bacteria</taxon>
        <taxon>Bacillati</taxon>
        <taxon>Actinomycetota</taxon>
        <taxon>Actinomycetes</taxon>
        <taxon>Micrococcales</taxon>
        <taxon>Microbacteriaceae</taxon>
        <taxon>Agrococcus</taxon>
    </lineage>
</organism>
<keyword evidence="4" id="KW-0808">Transferase</keyword>
<dbReference type="Proteomes" id="UP000321749">
    <property type="component" value="Unassembled WGS sequence"/>
</dbReference>
<sequence length="306" mass="34475">MREAAIVVVSYGSSALLAQHLAETARQVPEARIVVVDNRSSDDELRAVTALTERMGWDLVALERNTGFGGGVNAGVAHALEHGAEAMLVLNPDARIDRAAFQALAAAGDERTLRSPIVRSPSGRVWFSGLDIDLVDGEIRHPRRRHEFPAGRPVPWLSGACLWITREVWELSGGFDDAYFLYWEDVDFSRRVVERGGSLLVVEDAVAMHDEGGTHKESGQRDEAKSELYYYWNIRNRMRFAAGHLDDEGVRRWQRRALQAAWRIILRGGRRQLLRPVPPLRALWRGLRDGRRIAEEALSPRAEQRT</sequence>